<feature type="transmembrane region" description="Helical" evidence="2">
    <location>
        <begin position="277"/>
        <end position="299"/>
    </location>
</feature>
<feature type="transmembrane region" description="Helical" evidence="2">
    <location>
        <begin position="167"/>
        <end position="186"/>
    </location>
</feature>
<feature type="transmembrane region" description="Helical" evidence="2">
    <location>
        <begin position="65"/>
        <end position="84"/>
    </location>
</feature>
<keyword evidence="2" id="KW-0812">Transmembrane</keyword>
<dbReference type="GeneID" id="96243138"/>
<dbReference type="EMBL" id="JBEYBF010000001">
    <property type="protein sequence ID" value="MEU1950575.1"/>
    <property type="molecule type" value="Genomic_DNA"/>
</dbReference>
<sequence>MSLPLPGVPAPGRPTTSDPCRVIGRLHRPLLLSSAAMAGLVFTGLIAMVVDDRVLLGESVWLKPVKFGLAFVLYSLTLAWLLSLPHRGSRVTWWLGVVFSVTAVVDVGFIVVQAARGTFSHFNTETDPVNEIGQMIFASGVPGLFFANLLIAVIVSIRPGADRPTVWAIRGGLAMGVVSMALGYLMGFTGTQLTRTADGRLVELAAGHTVVDAGTRQAVGAPDAVPGMPITHWSTLGGDLRIPHFVGLHGIQVVLAAVVILAWCAKRYPRLRPARTRSRLIGVVILGWGGVQAITFWQAMRGQPLLHPDTATLLVLLGLGVAVMLLAAVSVGSTPAVGGETISPPRAQHDSTQVSATFRHPGRVRPEPR</sequence>
<evidence type="ECO:0008006" key="5">
    <source>
        <dbReference type="Google" id="ProtNLM"/>
    </source>
</evidence>
<keyword evidence="2" id="KW-0472">Membrane</keyword>
<comment type="caution">
    <text evidence="3">The sequence shown here is derived from an EMBL/GenBank/DDBJ whole genome shotgun (WGS) entry which is preliminary data.</text>
</comment>
<keyword evidence="2" id="KW-1133">Transmembrane helix</keyword>
<evidence type="ECO:0000256" key="1">
    <source>
        <dbReference type="SAM" id="MobiDB-lite"/>
    </source>
</evidence>
<dbReference type="RefSeq" id="WP_156058527.1">
    <property type="nucleotide sequence ID" value="NZ_JBEYBD010000002.1"/>
</dbReference>
<evidence type="ECO:0000313" key="4">
    <source>
        <dbReference type="Proteomes" id="UP001550628"/>
    </source>
</evidence>
<evidence type="ECO:0000256" key="2">
    <source>
        <dbReference type="SAM" id="Phobius"/>
    </source>
</evidence>
<keyword evidence="4" id="KW-1185">Reference proteome</keyword>
<protein>
    <recommendedName>
        <fullName evidence="5">Inositol phosphorylceramide synthase</fullName>
    </recommendedName>
</protein>
<accession>A0ABV2WI69</accession>
<dbReference type="Proteomes" id="UP001550628">
    <property type="component" value="Unassembled WGS sequence"/>
</dbReference>
<proteinExistence type="predicted"/>
<gene>
    <name evidence="3" type="ORF">ABZ510_01820</name>
</gene>
<evidence type="ECO:0000313" key="3">
    <source>
        <dbReference type="EMBL" id="MEU1950575.1"/>
    </source>
</evidence>
<feature type="transmembrane region" description="Helical" evidence="2">
    <location>
        <begin position="91"/>
        <end position="112"/>
    </location>
</feature>
<feature type="transmembrane region" description="Helical" evidence="2">
    <location>
        <begin position="242"/>
        <end position="265"/>
    </location>
</feature>
<reference evidence="3 4" key="1">
    <citation type="submission" date="2024-06" db="EMBL/GenBank/DDBJ databases">
        <title>The Natural Products Discovery Center: Release of the First 8490 Sequenced Strains for Exploring Actinobacteria Biosynthetic Diversity.</title>
        <authorList>
            <person name="Kalkreuter E."/>
            <person name="Kautsar S.A."/>
            <person name="Yang D."/>
            <person name="Bader C.D."/>
            <person name="Teijaro C.N."/>
            <person name="Fluegel L."/>
            <person name="Davis C.M."/>
            <person name="Simpson J.R."/>
            <person name="Lauterbach L."/>
            <person name="Steele A.D."/>
            <person name="Gui C."/>
            <person name="Meng S."/>
            <person name="Li G."/>
            <person name="Viehrig K."/>
            <person name="Ye F."/>
            <person name="Su P."/>
            <person name="Kiefer A.F."/>
            <person name="Nichols A."/>
            <person name="Cepeda A.J."/>
            <person name="Yan W."/>
            <person name="Fan B."/>
            <person name="Jiang Y."/>
            <person name="Adhikari A."/>
            <person name="Zheng C.-J."/>
            <person name="Schuster L."/>
            <person name="Cowan T.M."/>
            <person name="Smanski M.J."/>
            <person name="Chevrette M.G."/>
            <person name="De Carvalho L.P.S."/>
            <person name="Shen B."/>
        </authorList>
    </citation>
    <scope>NUCLEOTIDE SEQUENCE [LARGE SCALE GENOMIC DNA]</scope>
    <source>
        <strain evidence="3 4">NPDC019708</strain>
    </source>
</reference>
<feature type="region of interest" description="Disordered" evidence="1">
    <location>
        <begin position="340"/>
        <end position="369"/>
    </location>
</feature>
<name>A0ABV2WI69_9NOCA</name>
<organism evidence="3 4">
    <name type="scientific">Nocardia rhamnosiphila</name>
    <dbReference type="NCBI Taxonomy" id="426716"/>
    <lineage>
        <taxon>Bacteria</taxon>
        <taxon>Bacillati</taxon>
        <taxon>Actinomycetota</taxon>
        <taxon>Actinomycetes</taxon>
        <taxon>Mycobacteriales</taxon>
        <taxon>Nocardiaceae</taxon>
        <taxon>Nocardia</taxon>
    </lineage>
</organism>
<feature type="transmembrane region" description="Helical" evidence="2">
    <location>
        <begin position="311"/>
        <end position="331"/>
    </location>
</feature>
<feature type="transmembrane region" description="Helical" evidence="2">
    <location>
        <begin position="30"/>
        <end position="50"/>
    </location>
</feature>
<feature type="transmembrane region" description="Helical" evidence="2">
    <location>
        <begin position="132"/>
        <end position="155"/>
    </location>
</feature>